<name>A0A5B8M598_9MICO</name>
<evidence type="ECO:0000313" key="3">
    <source>
        <dbReference type="Proteomes" id="UP000320216"/>
    </source>
</evidence>
<dbReference type="OrthoDB" id="5150005at2"/>
<gene>
    <name evidence="2" type="ORF">FPZ11_14305</name>
</gene>
<sequence length="118" mass="13661">MGQAERPVTRPEAFEEYGHGEKDPVTGYYEWYEAPPEVLKQLTTPSVDVTWSMFFEAWGDMVADFQEKYGLDLEHLARDYGFTWRRFAFLAIGLLTPPASQFAPATRIYRRFAPANDE</sequence>
<protein>
    <submittedName>
        <fullName evidence="2">Uncharacterized protein</fullName>
    </submittedName>
</protein>
<feature type="compositionally biased region" description="Basic and acidic residues" evidence="1">
    <location>
        <begin position="7"/>
        <end position="22"/>
    </location>
</feature>
<accession>A0A5B8M598</accession>
<feature type="region of interest" description="Disordered" evidence="1">
    <location>
        <begin position="1"/>
        <end position="22"/>
    </location>
</feature>
<dbReference type="AlphaFoldDB" id="A0A5B8M598"/>
<dbReference type="KEGG" id="huw:FPZ11_14305"/>
<organism evidence="2 3">
    <name type="scientific">Humibacter ginsenosidimutans</name>
    <dbReference type="NCBI Taxonomy" id="2599293"/>
    <lineage>
        <taxon>Bacteria</taxon>
        <taxon>Bacillati</taxon>
        <taxon>Actinomycetota</taxon>
        <taxon>Actinomycetes</taxon>
        <taxon>Micrococcales</taxon>
        <taxon>Microbacteriaceae</taxon>
        <taxon>Humibacter</taxon>
    </lineage>
</organism>
<reference evidence="2 3" key="1">
    <citation type="submission" date="2019-07" db="EMBL/GenBank/DDBJ databases">
        <title>Full genome sequence of Humibacter sp. WJ7-1.</title>
        <authorList>
            <person name="Im W.-T."/>
        </authorList>
    </citation>
    <scope>NUCLEOTIDE SEQUENCE [LARGE SCALE GENOMIC DNA]</scope>
    <source>
        <strain evidence="2 3">WJ7-1</strain>
    </source>
</reference>
<dbReference type="Proteomes" id="UP000320216">
    <property type="component" value="Chromosome"/>
</dbReference>
<keyword evidence="3" id="KW-1185">Reference proteome</keyword>
<evidence type="ECO:0000256" key="1">
    <source>
        <dbReference type="SAM" id="MobiDB-lite"/>
    </source>
</evidence>
<dbReference type="EMBL" id="CP042305">
    <property type="protein sequence ID" value="QDZ15777.1"/>
    <property type="molecule type" value="Genomic_DNA"/>
</dbReference>
<proteinExistence type="predicted"/>
<evidence type="ECO:0000313" key="2">
    <source>
        <dbReference type="EMBL" id="QDZ15777.1"/>
    </source>
</evidence>